<accession>E1YKW5</accession>
<protein>
    <submittedName>
        <fullName evidence="1">Uncharacterized protein</fullName>
    </submittedName>
</protein>
<sequence length="62" mass="6972">MNHLKEVLGVKSSTVSRWLKIASERIVETKLLLKHELNMSDENIAALLASLKNISIKSKTIK</sequence>
<name>E1YKW5_9BACT</name>
<dbReference type="EMBL" id="FR695877">
    <property type="protein sequence ID" value="CBX30748.1"/>
    <property type="molecule type" value="Genomic_DNA"/>
</dbReference>
<proteinExistence type="predicted"/>
<evidence type="ECO:0000313" key="1">
    <source>
        <dbReference type="EMBL" id="CBX30748.1"/>
    </source>
</evidence>
<reference evidence="1" key="1">
    <citation type="journal article" date="2011" name="Environ. Microbiol.">
        <title>Genomic insights into the metabolic potential of the polycyclic aromatic hydrocarbon degrading sulfate-reducing Deltaproteobacterium N47.</title>
        <authorList>
            <person name="Bergmann F."/>
            <person name="Selesi D."/>
            <person name="Weinmaier T."/>
            <person name="Tischler P."/>
            <person name="Rattei T."/>
            <person name="Meckenstock R.U."/>
        </authorList>
    </citation>
    <scope>NUCLEOTIDE SEQUENCE</scope>
</reference>
<organism evidence="1">
    <name type="scientific">uncultured Desulfobacterium sp</name>
    <dbReference type="NCBI Taxonomy" id="201089"/>
    <lineage>
        <taxon>Bacteria</taxon>
        <taxon>Pseudomonadati</taxon>
        <taxon>Thermodesulfobacteriota</taxon>
        <taxon>Desulfobacteria</taxon>
        <taxon>Desulfobacterales</taxon>
        <taxon>Desulfobacteriaceae</taxon>
        <taxon>Desulfobacterium</taxon>
        <taxon>environmental samples</taxon>
    </lineage>
</organism>
<gene>
    <name evidence="1" type="ORF">N47_E42600</name>
</gene>
<dbReference type="AlphaFoldDB" id="E1YKW5"/>